<reference evidence="1" key="1">
    <citation type="journal article" date="2011" name="Environ. Microbiol.">
        <title>Time-series analyses of Monterey Bay coastal microbial picoplankton using a 'genome proxy' microarray.</title>
        <authorList>
            <person name="Rich V.I."/>
            <person name="Pham V.D."/>
            <person name="Eppley J."/>
            <person name="Shi Y."/>
            <person name="DeLong E.F."/>
        </authorList>
    </citation>
    <scope>NUCLEOTIDE SEQUENCE</scope>
</reference>
<accession>E0XS40</accession>
<dbReference type="EMBL" id="GU474858">
    <property type="protein sequence ID" value="ADI17231.1"/>
    <property type="molecule type" value="Genomic_DNA"/>
</dbReference>
<protein>
    <submittedName>
        <fullName evidence="1">Uncharacterized protein</fullName>
    </submittedName>
</protein>
<name>E0XS40_9PROT</name>
<sequence>MSFLHNIKDHYLPLETAVKLVTSKLGLQTEQRRFPFKLNLIAY</sequence>
<evidence type="ECO:0000313" key="1">
    <source>
        <dbReference type="EMBL" id="ADI17231.1"/>
    </source>
</evidence>
<proteinExistence type="predicted"/>
<organism evidence="1">
    <name type="scientific">uncultured alpha proteobacterium HF0070_14E07</name>
    <dbReference type="NCBI Taxonomy" id="710804"/>
    <lineage>
        <taxon>Bacteria</taxon>
        <taxon>Pseudomonadati</taxon>
        <taxon>Pseudomonadota</taxon>
        <taxon>Alphaproteobacteria</taxon>
        <taxon>environmental samples</taxon>
    </lineage>
</organism>
<dbReference type="AlphaFoldDB" id="E0XS40"/>